<comment type="similarity">
    <text evidence="2 7">Belongs to the FlgA family.</text>
</comment>
<dbReference type="CDD" id="cd11614">
    <property type="entry name" value="SAF_CpaB_FlgA_like"/>
    <property type="match status" value="1"/>
</dbReference>
<dbReference type="AlphaFoldDB" id="A0A7V8FJJ1"/>
<proteinExistence type="inferred from homology"/>
<organism evidence="9 10">
    <name type="scientific">Stenotrophomonas maltophilia</name>
    <name type="common">Pseudomonas maltophilia</name>
    <name type="synonym">Xanthomonas maltophilia</name>
    <dbReference type="NCBI Taxonomy" id="40324"/>
    <lineage>
        <taxon>Bacteria</taxon>
        <taxon>Pseudomonadati</taxon>
        <taxon>Pseudomonadota</taxon>
        <taxon>Gammaproteobacteria</taxon>
        <taxon>Lysobacterales</taxon>
        <taxon>Lysobacteraceae</taxon>
        <taxon>Stenotrophomonas</taxon>
        <taxon>Stenotrophomonas maltophilia group</taxon>
    </lineage>
</organism>
<keyword evidence="4 7" id="KW-0732">Signal</keyword>
<dbReference type="InterPro" id="IPR013974">
    <property type="entry name" value="SAF"/>
</dbReference>
<dbReference type="InterPro" id="IPR017585">
    <property type="entry name" value="SAF_FlgA"/>
</dbReference>
<evidence type="ECO:0000259" key="8">
    <source>
        <dbReference type="SMART" id="SM00858"/>
    </source>
</evidence>
<dbReference type="PANTHER" id="PTHR36307:SF1">
    <property type="entry name" value="FLAGELLA BASAL BODY P-RING FORMATION PROTEIN FLGA"/>
    <property type="match status" value="1"/>
</dbReference>
<dbReference type="EMBL" id="WNDS01000001">
    <property type="protein sequence ID" value="KAF1017184.1"/>
    <property type="molecule type" value="Genomic_DNA"/>
</dbReference>
<name>A0A7V8FJJ1_STEMA</name>
<evidence type="ECO:0000256" key="4">
    <source>
        <dbReference type="ARBA" id="ARBA00022729"/>
    </source>
</evidence>
<accession>A0A7V8FJJ1</accession>
<dbReference type="PANTHER" id="PTHR36307">
    <property type="entry name" value="FLAGELLA BASAL BODY P-RING FORMATION PROTEIN FLGA"/>
    <property type="match status" value="1"/>
</dbReference>
<evidence type="ECO:0000256" key="1">
    <source>
        <dbReference type="ARBA" id="ARBA00004418"/>
    </source>
</evidence>
<comment type="function">
    <text evidence="6 7">Involved in the assembly process of the P-ring formation. It may associate with FlgF on the rod constituting a structure essential for the P-ring assembly or may act as a modulator protein for the P-ring assembly.</text>
</comment>
<evidence type="ECO:0000256" key="3">
    <source>
        <dbReference type="ARBA" id="ARBA00014754"/>
    </source>
</evidence>
<evidence type="ECO:0000256" key="6">
    <source>
        <dbReference type="ARBA" id="ARBA00025643"/>
    </source>
</evidence>
<comment type="caution">
    <text evidence="9">The sequence shown here is derived from an EMBL/GenBank/DDBJ whole genome shotgun (WGS) entry which is preliminary data.</text>
</comment>
<dbReference type="Pfam" id="PF13144">
    <property type="entry name" value="ChapFlgA"/>
    <property type="match status" value="1"/>
</dbReference>
<evidence type="ECO:0000313" key="10">
    <source>
        <dbReference type="Proteomes" id="UP000487117"/>
    </source>
</evidence>
<dbReference type="Gene3D" id="2.30.30.760">
    <property type="match status" value="1"/>
</dbReference>
<keyword evidence="7" id="KW-1005">Bacterial flagellum biogenesis</keyword>
<reference evidence="10" key="1">
    <citation type="journal article" date="2020" name="MBio">
        <title>Horizontal gene transfer to a defensive symbiont with a reduced genome amongst a multipartite beetle microbiome.</title>
        <authorList>
            <person name="Waterworth S.C."/>
            <person name="Florez L.V."/>
            <person name="Rees E.R."/>
            <person name="Hertweck C."/>
            <person name="Kaltenpoth M."/>
            <person name="Kwan J.C."/>
        </authorList>
    </citation>
    <scope>NUCLEOTIDE SEQUENCE [LARGE SCALE GENOMIC DNA]</scope>
</reference>
<evidence type="ECO:0000256" key="5">
    <source>
        <dbReference type="ARBA" id="ARBA00022764"/>
    </source>
</evidence>
<dbReference type="GO" id="GO:0044780">
    <property type="term" value="P:bacterial-type flagellum assembly"/>
    <property type="evidence" value="ECO:0007669"/>
    <property type="project" value="InterPro"/>
</dbReference>
<keyword evidence="5 7" id="KW-0574">Periplasm</keyword>
<feature type="signal peptide" evidence="7">
    <location>
        <begin position="1"/>
        <end position="27"/>
    </location>
</feature>
<protein>
    <recommendedName>
        <fullName evidence="3 7">Flagella basal body P-ring formation protein FlgA</fullName>
    </recommendedName>
</protein>
<dbReference type="GO" id="GO:0042597">
    <property type="term" value="C:periplasmic space"/>
    <property type="evidence" value="ECO:0007669"/>
    <property type="project" value="UniProtKB-SubCell"/>
</dbReference>
<gene>
    <name evidence="9" type="ORF">GAK31_00443</name>
</gene>
<feature type="domain" description="SAF" evidence="8">
    <location>
        <begin position="100"/>
        <end position="162"/>
    </location>
</feature>
<evidence type="ECO:0000256" key="7">
    <source>
        <dbReference type="RuleBase" id="RU362063"/>
    </source>
</evidence>
<dbReference type="NCBIfam" id="TIGR03170">
    <property type="entry name" value="flgA_cterm"/>
    <property type="match status" value="1"/>
</dbReference>
<dbReference type="SMART" id="SM00858">
    <property type="entry name" value="SAF"/>
    <property type="match status" value="1"/>
</dbReference>
<feature type="chain" id="PRO_5031599280" description="Flagella basal body P-ring formation protein FlgA" evidence="7">
    <location>
        <begin position="28"/>
        <end position="225"/>
    </location>
</feature>
<evidence type="ECO:0000256" key="2">
    <source>
        <dbReference type="ARBA" id="ARBA00010474"/>
    </source>
</evidence>
<comment type="subcellular location">
    <subcellularLocation>
        <location evidence="1 7">Periplasm</location>
    </subcellularLocation>
</comment>
<dbReference type="Proteomes" id="UP000487117">
    <property type="component" value="Unassembled WGS sequence"/>
</dbReference>
<sequence>MLPVPRIAGAFLTSSLLLLASATPAVAAESWQPLASIRAAALSTLGPGAEGEAVIADSLRLARCAAPLHAQPTANTTVEVSCPDAGGWRLFVPVKVRRNQDVLVLTRAIGAGETLSAADISTARRDAARIAGAVLADPAAAIGRVARRPLQAGSLLSSSDLVVQHLIRRGDGVSLVSRRGGVEVRVAGRALGDGGENDWVSVENLSSRKVVQGTVGPDGDVIVAR</sequence>
<dbReference type="Gene3D" id="3.90.1210.10">
    <property type="entry name" value="Antifreeze-like/N-acetylneuraminic acid synthase C-terminal domain"/>
    <property type="match status" value="1"/>
</dbReference>
<dbReference type="InterPro" id="IPR039246">
    <property type="entry name" value="Flagellar_FlgA"/>
</dbReference>
<evidence type="ECO:0000313" key="9">
    <source>
        <dbReference type="EMBL" id="KAF1017184.1"/>
    </source>
</evidence>